<evidence type="ECO:0000313" key="3">
    <source>
        <dbReference type="Proteomes" id="UP001152599"/>
    </source>
</evidence>
<dbReference type="Proteomes" id="UP001152599">
    <property type="component" value="Unassembled WGS sequence"/>
</dbReference>
<feature type="transmembrane region" description="Helical" evidence="1">
    <location>
        <begin position="74"/>
        <end position="90"/>
    </location>
</feature>
<comment type="caution">
    <text evidence="2">The sequence shown here is derived from an EMBL/GenBank/DDBJ whole genome shotgun (WGS) entry which is preliminary data.</text>
</comment>
<keyword evidence="1" id="KW-0472">Membrane</keyword>
<proteinExistence type="predicted"/>
<keyword evidence="1" id="KW-0812">Transmembrane</keyword>
<feature type="transmembrane region" description="Helical" evidence="1">
    <location>
        <begin position="111"/>
        <end position="128"/>
    </location>
</feature>
<dbReference type="EMBL" id="JANCMU010000001">
    <property type="protein sequence ID" value="MDG4944870.1"/>
    <property type="molecule type" value="Genomic_DNA"/>
</dbReference>
<sequence>MLLLNNFKYVLWIVLLVVIQVALFNNINFWGYSNPFFYVIFILLYPLDKNRYIFLLLAFILGLSVDLLEHTGGVNAFASVFVAYIRYYVAQVIQAGKAYESEEIKLGNFSFIQWLIYLVVLIFVHHFLVDFTESFKLEMIGAIAKKSLIGSGLTLIMVTAFLMFFPIVERSEY</sequence>
<organism evidence="2 3">
    <name type="scientific">Profundicola chukchiensis</name>
    <dbReference type="NCBI Taxonomy" id="2961959"/>
    <lineage>
        <taxon>Bacteria</taxon>
        <taxon>Pseudomonadati</taxon>
        <taxon>Bacteroidota</taxon>
        <taxon>Flavobacteriia</taxon>
        <taxon>Flavobacteriales</taxon>
        <taxon>Weeksellaceae</taxon>
        <taxon>Profundicola</taxon>
    </lineage>
</organism>
<dbReference type="RefSeq" id="WP_304416341.1">
    <property type="nucleotide sequence ID" value="NZ_JANAIE010000002.1"/>
</dbReference>
<protein>
    <submittedName>
        <fullName evidence="2">Rod shape-determining protein MreD</fullName>
    </submittedName>
</protein>
<name>A0A9X4MYA6_9FLAO</name>
<evidence type="ECO:0000256" key="1">
    <source>
        <dbReference type="SAM" id="Phobius"/>
    </source>
</evidence>
<feature type="transmembrane region" description="Helical" evidence="1">
    <location>
        <begin position="7"/>
        <end position="23"/>
    </location>
</feature>
<accession>A0A9X4MYA6</accession>
<keyword evidence="1" id="KW-1133">Transmembrane helix</keyword>
<evidence type="ECO:0000313" key="2">
    <source>
        <dbReference type="EMBL" id="MDG4944870.1"/>
    </source>
</evidence>
<keyword evidence="3" id="KW-1185">Reference proteome</keyword>
<reference evidence="2" key="1">
    <citation type="submission" date="2022-07" db="EMBL/GenBank/DDBJ databases">
        <title>Description and genome-wide analysis of Profundicola chukchiensis gen. nov., sp. nov., marine bacteria isolated from bottom sediments of the Chukchi Sea.</title>
        <authorList>
            <person name="Romanenko L."/>
            <person name="Otstavnykh N."/>
            <person name="Kurilenko V."/>
            <person name="Eremeev V."/>
            <person name="Velansky P."/>
            <person name="Mikhailov V."/>
            <person name="Isaeva M."/>
        </authorList>
    </citation>
    <scope>NUCLEOTIDE SEQUENCE</scope>
    <source>
        <strain evidence="2">KMM 9713</strain>
    </source>
</reference>
<feature type="transmembrane region" description="Helical" evidence="1">
    <location>
        <begin position="148"/>
        <end position="168"/>
    </location>
</feature>
<dbReference type="AlphaFoldDB" id="A0A9X4MYA6"/>
<gene>
    <name evidence="2" type="ORF">NMK71_00435</name>
</gene>